<reference evidence="1" key="1">
    <citation type="submission" date="2014-09" db="EMBL/GenBank/DDBJ databases">
        <authorList>
            <person name="Magalhaes I.L.F."/>
            <person name="Oliveira U."/>
            <person name="Santos F.R."/>
            <person name="Vidigal T.H.D.A."/>
            <person name="Brescovit A.D."/>
            <person name="Santos A.J."/>
        </authorList>
    </citation>
    <scope>NUCLEOTIDE SEQUENCE</scope>
    <source>
        <tissue evidence="1">Shoot tissue taken approximately 20 cm above the soil surface</tissue>
    </source>
</reference>
<organism evidence="1">
    <name type="scientific">Arundo donax</name>
    <name type="common">Giant reed</name>
    <name type="synonym">Donax arundinaceus</name>
    <dbReference type="NCBI Taxonomy" id="35708"/>
    <lineage>
        <taxon>Eukaryota</taxon>
        <taxon>Viridiplantae</taxon>
        <taxon>Streptophyta</taxon>
        <taxon>Embryophyta</taxon>
        <taxon>Tracheophyta</taxon>
        <taxon>Spermatophyta</taxon>
        <taxon>Magnoliopsida</taxon>
        <taxon>Liliopsida</taxon>
        <taxon>Poales</taxon>
        <taxon>Poaceae</taxon>
        <taxon>PACMAD clade</taxon>
        <taxon>Arundinoideae</taxon>
        <taxon>Arundineae</taxon>
        <taxon>Arundo</taxon>
    </lineage>
</organism>
<name>A0A0A8YB14_ARUDO</name>
<dbReference type="EMBL" id="GBRH01277258">
    <property type="protein sequence ID" value="JAD20637.1"/>
    <property type="molecule type" value="Transcribed_RNA"/>
</dbReference>
<proteinExistence type="predicted"/>
<dbReference type="AlphaFoldDB" id="A0A0A8YB14"/>
<evidence type="ECO:0000313" key="1">
    <source>
        <dbReference type="EMBL" id="JAD20637.1"/>
    </source>
</evidence>
<reference evidence="1" key="2">
    <citation type="journal article" date="2015" name="Data Brief">
        <title>Shoot transcriptome of the giant reed, Arundo donax.</title>
        <authorList>
            <person name="Barrero R.A."/>
            <person name="Guerrero F.D."/>
            <person name="Moolhuijzen P."/>
            <person name="Goolsby J.A."/>
            <person name="Tidwell J."/>
            <person name="Bellgard S.E."/>
            <person name="Bellgard M.I."/>
        </authorList>
    </citation>
    <scope>NUCLEOTIDE SEQUENCE</scope>
    <source>
        <tissue evidence="1">Shoot tissue taken approximately 20 cm above the soil surface</tissue>
    </source>
</reference>
<protein>
    <submittedName>
        <fullName evidence="1">Uncharacterized protein</fullName>
    </submittedName>
</protein>
<accession>A0A0A8YB14</accession>
<sequence length="18" mass="1946">MERLDASAMICKPGVPLD</sequence>